<dbReference type="EMBL" id="JAWDIQ010000001">
    <property type="protein sequence ID" value="MDY0407659.1"/>
    <property type="molecule type" value="Genomic_DNA"/>
</dbReference>
<name>A0ABU5CMR3_9BACI</name>
<keyword evidence="2" id="KW-1185">Reference proteome</keyword>
<accession>A0ABU5CMR3</accession>
<evidence type="ECO:0000313" key="2">
    <source>
        <dbReference type="Proteomes" id="UP001275315"/>
    </source>
</evidence>
<comment type="caution">
    <text evidence="1">The sequence shown here is derived from an EMBL/GenBank/DDBJ whole genome shotgun (WGS) entry which is preliminary data.</text>
</comment>
<dbReference type="Proteomes" id="UP001275315">
    <property type="component" value="Unassembled WGS sequence"/>
</dbReference>
<protein>
    <submittedName>
        <fullName evidence="1">Uncharacterized protein</fullName>
    </submittedName>
</protein>
<dbReference type="RefSeq" id="WP_320378454.1">
    <property type="nucleotide sequence ID" value="NZ_JAWDIQ010000001.1"/>
</dbReference>
<evidence type="ECO:0000313" key="1">
    <source>
        <dbReference type="EMBL" id="MDY0407659.1"/>
    </source>
</evidence>
<gene>
    <name evidence="1" type="ORF">RWD45_02365</name>
</gene>
<reference evidence="1 2" key="1">
    <citation type="submission" date="2023-10" db="EMBL/GenBank/DDBJ databases">
        <title>Virgibacillus soli CC-YMP-6 genome.</title>
        <authorList>
            <person name="Miliotis G."/>
            <person name="Sengupta P."/>
            <person name="Hameed A."/>
            <person name="Chuvochina M."/>
            <person name="Mcdonagh F."/>
            <person name="Simpson A.C."/>
            <person name="Singh N.K."/>
            <person name="Rekha P.D."/>
            <person name="Raman K."/>
            <person name="Hugenholtz P."/>
            <person name="Venkateswaran K."/>
        </authorList>
    </citation>
    <scope>NUCLEOTIDE SEQUENCE [LARGE SCALE GENOMIC DNA]</scope>
    <source>
        <strain evidence="1 2">CC-YMP-6</strain>
    </source>
</reference>
<sequence>MKLKQRINPEIVSKLTDAIFVGRLVNEDDITGTPIPGSVYSIDGIYEHVQFHIKCLSPIPDEISRLFSYQNKIITGSTRSKNNSKVKCMDEL</sequence>
<proteinExistence type="predicted"/>
<organism evidence="1 2">
    <name type="scientific">Paracerasibacillus soli</name>
    <dbReference type="NCBI Taxonomy" id="480284"/>
    <lineage>
        <taxon>Bacteria</taxon>
        <taxon>Bacillati</taxon>
        <taxon>Bacillota</taxon>
        <taxon>Bacilli</taxon>
        <taxon>Bacillales</taxon>
        <taxon>Bacillaceae</taxon>
        <taxon>Paracerasibacillus</taxon>
    </lineage>
</organism>